<evidence type="ECO:0000313" key="2">
    <source>
        <dbReference type="Proteomes" id="UP000005237"/>
    </source>
</evidence>
<reference evidence="1" key="2">
    <citation type="submission" date="2022-06" db="UniProtKB">
        <authorList>
            <consortium name="EnsemblMetazoa"/>
        </authorList>
    </citation>
    <scope>IDENTIFICATION</scope>
    <source>
        <strain evidence="1">DF5081</strain>
    </source>
</reference>
<accession>A0A8R1IDX1</accession>
<protein>
    <submittedName>
        <fullName evidence="1">Uncharacterized protein</fullName>
    </submittedName>
</protein>
<dbReference type="Proteomes" id="UP000005237">
    <property type="component" value="Unassembled WGS sequence"/>
</dbReference>
<dbReference type="EnsemblMetazoa" id="CJA34161.1">
    <property type="protein sequence ID" value="CJA34161.1"/>
    <property type="gene ID" value="WBGene00210008"/>
</dbReference>
<organism evidence="1 2">
    <name type="scientific">Caenorhabditis japonica</name>
    <dbReference type="NCBI Taxonomy" id="281687"/>
    <lineage>
        <taxon>Eukaryota</taxon>
        <taxon>Metazoa</taxon>
        <taxon>Ecdysozoa</taxon>
        <taxon>Nematoda</taxon>
        <taxon>Chromadorea</taxon>
        <taxon>Rhabditida</taxon>
        <taxon>Rhabditina</taxon>
        <taxon>Rhabditomorpha</taxon>
        <taxon>Rhabditoidea</taxon>
        <taxon>Rhabditidae</taxon>
        <taxon>Peloderinae</taxon>
        <taxon>Caenorhabditis</taxon>
    </lineage>
</organism>
<keyword evidence="2" id="KW-1185">Reference proteome</keyword>
<sequence>KPYGKDSLADARNARTMDANRIALWFPLALLEW</sequence>
<reference evidence="2" key="1">
    <citation type="submission" date="2010-08" db="EMBL/GenBank/DDBJ databases">
        <authorList>
            <consortium name="Caenorhabditis japonica Sequencing Consortium"/>
            <person name="Wilson R.K."/>
        </authorList>
    </citation>
    <scope>NUCLEOTIDE SEQUENCE [LARGE SCALE GENOMIC DNA]</scope>
    <source>
        <strain evidence="2">DF5081</strain>
    </source>
</reference>
<dbReference type="AlphaFoldDB" id="A0A8R1IDX1"/>
<proteinExistence type="predicted"/>
<name>A0A8R1IDX1_CAEJA</name>
<evidence type="ECO:0000313" key="1">
    <source>
        <dbReference type="EnsemblMetazoa" id="CJA34161.1"/>
    </source>
</evidence>